<sequence length="120" mass="13774">MTFRRLPRALSPLLLTLLTAQFGATYSVYANDHDGVRDEIARQDLALIQDQLAQIQRIVDRLESRVGEFDPETTRVFLDVPRLRRDIQAVDKGIDDVLEPPRLPPRQPVPLAGDYLRELR</sequence>
<name>A0A1G9EMJ4_9GAMM</name>
<feature type="signal peptide" evidence="2">
    <location>
        <begin position="1"/>
        <end position="30"/>
    </location>
</feature>
<dbReference type="InterPro" id="IPR019110">
    <property type="entry name" value="Uncharacterised_RAQPRD"/>
</dbReference>
<keyword evidence="4" id="KW-1185">Reference proteome</keyword>
<dbReference type="OrthoDB" id="6169439at2"/>
<accession>A0A1G9EMJ4</accession>
<organism evidence="3 4">
    <name type="scientific">Billgrantia gudaonensis</name>
    <dbReference type="NCBI Taxonomy" id="376427"/>
    <lineage>
        <taxon>Bacteria</taxon>
        <taxon>Pseudomonadati</taxon>
        <taxon>Pseudomonadota</taxon>
        <taxon>Gammaproteobacteria</taxon>
        <taxon>Oceanospirillales</taxon>
        <taxon>Halomonadaceae</taxon>
        <taxon>Billgrantia</taxon>
    </lineage>
</organism>
<evidence type="ECO:0000313" key="3">
    <source>
        <dbReference type="EMBL" id="SDK77334.1"/>
    </source>
</evidence>
<evidence type="ECO:0000313" key="4">
    <source>
        <dbReference type="Proteomes" id="UP000198525"/>
    </source>
</evidence>
<feature type="region of interest" description="Disordered" evidence="1">
    <location>
        <begin position="96"/>
        <end position="120"/>
    </location>
</feature>
<dbReference type="Proteomes" id="UP000198525">
    <property type="component" value="Unassembled WGS sequence"/>
</dbReference>
<proteinExistence type="predicted"/>
<protein>
    <submittedName>
        <fullName evidence="3">Integrative conjugative element protein, RAQPRD family</fullName>
    </submittedName>
</protein>
<reference evidence="3 4" key="1">
    <citation type="submission" date="2016-10" db="EMBL/GenBank/DDBJ databases">
        <authorList>
            <person name="de Groot N.N."/>
        </authorList>
    </citation>
    <scope>NUCLEOTIDE SEQUENCE [LARGE SCALE GENOMIC DNA]</scope>
    <source>
        <strain evidence="3 4">CGMCC 1.6133</strain>
    </source>
</reference>
<gene>
    <name evidence="3" type="ORF">SAMN04487954_1319</name>
</gene>
<dbReference type="STRING" id="376427.SAMN04487954_1319"/>
<evidence type="ECO:0000256" key="1">
    <source>
        <dbReference type="SAM" id="MobiDB-lite"/>
    </source>
</evidence>
<evidence type="ECO:0000256" key="2">
    <source>
        <dbReference type="SAM" id="SignalP"/>
    </source>
</evidence>
<dbReference type="AlphaFoldDB" id="A0A1G9EMJ4"/>
<dbReference type="Pfam" id="PF09686">
    <property type="entry name" value="Plasmid_RAQPRD"/>
    <property type="match status" value="1"/>
</dbReference>
<dbReference type="EMBL" id="FNES01000031">
    <property type="protein sequence ID" value="SDK77334.1"/>
    <property type="molecule type" value="Genomic_DNA"/>
</dbReference>
<keyword evidence="2" id="KW-0732">Signal</keyword>
<feature type="chain" id="PRO_5011444118" evidence="2">
    <location>
        <begin position="31"/>
        <end position="120"/>
    </location>
</feature>
<dbReference type="RefSeq" id="WP_089689192.1">
    <property type="nucleotide sequence ID" value="NZ_FNES01000031.1"/>
</dbReference>